<sequence>MSSAGTLTQMATGWICSSASWTMETASIISDIKSGCCLSSSGNPDHQETIFTSNWSQCKINKLLVPSTSAALKCNRHVRCRSHLFALVSSDKDDPLEWGLVWTARRVLR</sequence>
<accession>A0ACB8BJB9</accession>
<organism evidence="1 2">
    <name type="scientific">Leucogyrophana mollusca</name>
    <dbReference type="NCBI Taxonomy" id="85980"/>
    <lineage>
        <taxon>Eukaryota</taxon>
        <taxon>Fungi</taxon>
        <taxon>Dikarya</taxon>
        <taxon>Basidiomycota</taxon>
        <taxon>Agaricomycotina</taxon>
        <taxon>Agaricomycetes</taxon>
        <taxon>Agaricomycetidae</taxon>
        <taxon>Boletales</taxon>
        <taxon>Boletales incertae sedis</taxon>
        <taxon>Leucogyrophana</taxon>
    </lineage>
</organism>
<name>A0ACB8BJB9_9AGAM</name>
<protein>
    <submittedName>
        <fullName evidence="1">Uncharacterized protein</fullName>
    </submittedName>
</protein>
<proteinExistence type="predicted"/>
<evidence type="ECO:0000313" key="2">
    <source>
        <dbReference type="Proteomes" id="UP000790709"/>
    </source>
</evidence>
<dbReference type="EMBL" id="MU266398">
    <property type="protein sequence ID" value="KAH7925632.1"/>
    <property type="molecule type" value="Genomic_DNA"/>
</dbReference>
<evidence type="ECO:0000313" key="1">
    <source>
        <dbReference type="EMBL" id="KAH7925632.1"/>
    </source>
</evidence>
<gene>
    <name evidence="1" type="ORF">BV22DRAFT_421792</name>
</gene>
<keyword evidence="2" id="KW-1185">Reference proteome</keyword>
<comment type="caution">
    <text evidence="1">The sequence shown here is derived from an EMBL/GenBank/DDBJ whole genome shotgun (WGS) entry which is preliminary data.</text>
</comment>
<dbReference type="Proteomes" id="UP000790709">
    <property type="component" value="Unassembled WGS sequence"/>
</dbReference>
<reference evidence="1" key="1">
    <citation type="journal article" date="2021" name="New Phytol.">
        <title>Evolutionary innovations through gain and loss of genes in the ectomycorrhizal Boletales.</title>
        <authorList>
            <person name="Wu G."/>
            <person name="Miyauchi S."/>
            <person name="Morin E."/>
            <person name="Kuo A."/>
            <person name="Drula E."/>
            <person name="Varga T."/>
            <person name="Kohler A."/>
            <person name="Feng B."/>
            <person name="Cao Y."/>
            <person name="Lipzen A."/>
            <person name="Daum C."/>
            <person name="Hundley H."/>
            <person name="Pangilinan J."/>
            <person name="Johnson J."/>
            <person name="Barry K."/>
            <person name="LaButti K."/>
            <person name="Ng V."/>
            <person name="Ahrendt S."/>
            <person name="Min B."/>
            <person name="Choi I.G."/>
            <person name="Park H."/>
            <person name="Plett J.M."/>
            <person name="Magnuson J."/>
            <person name="Spatafora J.W."/>
            <person name="Nagy L.G."/>
            <person name="Henrissat B."/>
            <person name="Grigoriev I.V."/>
            <person name="Yang Z.L."/>
            <person name="Xu J."/>
            <person name="Martin F.M."/>
        </authorList>
    </citation>
    <scope>NUCLEOTIDE SEQUENCE</scope>
    <source>
        <strain evidence="1">KUC20120723A-06</strain>
    </source>
</reference>